<dbReference type="PaxDb" id="121845-A0A3Q0JIG5"/>
<evidence type="ECO:0000313" key="2">
    <source>
        <dbReference type="Proteomes" id="UP000079169"/>
    </source>
</evidence>
<gene>
    <name evidence="3" type="primary">LOC113471515</name>
</gene>
<dbReference type="GeneID" id="113471515"/>
<reference evidence="3" key="1">
    <citation type="submission" date="2025-08" db="UniProtKB">
        <authorList>
            <consortium name="RefSeq"/>
        </authorList>
    </citation>
    <scope>IDENTIFICATION</scope>
</reference>
<dbReference type="Proteomes" id="UP000079169">
    <property type="component" value="Unplaced"/>
</dbReference>
<name>A0A3Q0JIG5_DIACI</name>
<organism evidence="2 3">
    <name type="scientific">Diaphorina citri</name>
    <name type="common">Asian citrus psyllid</name>
    <dbReference type="NCBI Taxonomy" id="121845"/>
    <lineage>
        <taxon>Eukaryota</taxon>
        <taxon>Metazoa</taxon>
        <taxon>Ecdysozoa</taxon>
        <taxon>Arthropoda</taxon>
        <taxon>Hexapoda</taxon>
        <taxon>Insecta</taxon>
        <taxon>Pterygota</taxon>
        <taxon>Neoptera</taxon>
        <taxon>Paraneoptera</taxon>
        <taxon>Hemiptera</taxon>
        <taxon>Sternorrhyncha</taxon>
        <taxon>Psylloidea</taxon>
        <taxon>Psyllidae</taxon>
        <taxon>Diaphorininae</taxon>
        <taxon>Diaphorina</taxon>
    </lineage>
</organism>
<dbReference type="RefSeq" id="XP_026686535.1">
    <property type="nucleotide sequence ID" value="XM_026830734.1"/>
</dbReference>
<accession>A0A3Q0JIG5</accession>
<keyword evidence="1" id="KW-0175">Coiled coil</keyword>
<keyword evidence="2" id="KW-1185">Reference proteome</keyword>
<dbReference type="AlphaFoldDB" id="A0A3Q0JIG5"/>
<dbReference type="KEGG" id="dci:113471515"/>
<evidence type="ECO:0000313" key="3">
    <source>
        <dbReference type="RefSeq" id="XP_026686535.1"/>
    </source>
</evidence>
<evidence type="ECO:0000256" key="1">
    <source>
        <dbReference type="SAM" id="Coils"/>
    </source>
</evidence>
<feature type="coiled-coil region" evidence="1">
    <location>
        <begin position="132"/>
        <end position="166"/>
    </location>
</feature>
<proteinExistence type="predicted"/>
<sequence length="176" mass="20655">MSKEHNISQIAAQTAYMKSQHDLKLAEIKRLENRLSAVTRKTRKINEKLVDVEEKKKNYKMKQKEALSDRERQLLSNEYLSQSVSDVEDQTIALESKVNELESHCQANINKNKNKLLELRKMVNNIPLMMELTQIQTEHEILTRQNQKLTEEITGLENQIVQLRIHQSKYLFIKAP</sequence>
<protein>
    <submittedName>
        <fullName evidence="3">Centlein-like</fullName>
    </submittedName>
</protein>
<feature type="coiled-coil region" evidence="1">
    <location>
        <begin position="21"/>
        <end position="62"/>
    </location>
</feature>